<evidence type="ECO:0000259" key="8">
    <source>
        <dbReference type="Pfam" id="PF02852"/>
    </source>
</evidence>
<feature type="binding site" evidence="6">
    <location>
        <begin position="185"/>
        <end position="192"/>
    </location>
    <ligand>
        <name>NAD(+)</name>
        <dbReference type="ChEBI" id="CHEBI:57540"/>
    </ligand>
</feature>
<evidence type="ECO:0000256" key="5">
    <source>
        <dbReference type="PIRSR" id="PIRSR000350-2"/>
    </source>
</evidence>
<feature type="domain" description="FAD/NAD(P)-binding" evidence="9">
    <location>
        <begin position="10"/>
        <end position="327"/>
    </location>
</feature>
<keyword evidence="6" id="KW-0520">NAD</keyword>
<comment type="cofactor">
    <cofactor evidence="6">
        <name>FAD</name>
        <dbReference type="ChEBI" id="CHEBI:57692"/>
    </cofactor>
    <text evidence="6">Binds 1 FAD per subunit.</text>
</comment>
<dbReference type="InterPro" id="IPR036188">
    <property type="entry name" value="FAD/NAD-bd_sf"/>
</dbReference>
<evidence type="ECO:0000256" key="6">
    <source>
        <dbReference type="PIRSR" id="PIRSR000350-3"/>
    </source>
</evidence>
<dbReference type="InterPro" id="IPR001100">
    <property type="entry name" value="Pyr_nuc-diS_OxRdtase"/>
</dbReference>
<dbReference type="SUPFAM" id="SSF51905">
    <property type="entry name" value="FAD/NAD(P)-binding domain"/>
    <property type="match status" value="1"/>
</dbReference>
<dbReference type="FunFam" id="3.30.390.30:FF:000001">
    <property type="entry name" value="Dihydrolipoyl dehydrogenase"/>
    <property type="match status" value="1"/>
</dbReference>
<evidence type="ECO:0000256" key="7">
    <source>
        <dbReference type="PIRSR" id="PIRSR000350-4"/>
    </source>
</evidence>
<evidence type="ECO:0000313" key="10">
    <source>
        <dbReference type="EMBL" id="NEA87903.1"/>
    </source>
</evidence>
<dbReference type="PANTHER" id="PTHR43014">
    <property type="entry name" value="MERCURIC REDUCTASE"/>
    <property type="match status" value="1"/>
</dbReference>
<gene>
    <name evidence="10" type="ORF">G3I53_18125</name>
</gene>
<dbReference type="InterPro" id="IPR023753">
    <property type="entry name" value="FAD/NAD-binding_dom"/>
</dbReference>
<dbReference type="InterPro" id="IPR016156">
    <property type="entry name" value="FAD/NAD-linked_Rdtase_dimer_sf"/>
</dbReference>
<dbReference type="EMBL" id="JAAGMD010000531">
    <property type="protein sequence ID" value="NEA87903.1"/>
    <property type="molecule type" value="Genomic_DNA"/>
</dbReference>
<comment type="caution">
    <text evidence="10">The sequence shown here is derived from an EMBL/GenBank/DDBJ whole genome shotgun (WGS) entry which is preliminary data.</text>
</comment>
<dbReference type="GO" id="GO:0050660">
    <property type="term" value="F:flavin adenine dinucleotide binding"/>
    <property type="evidence" value="ECO:0007669"/>
    <property type="project" value="TreeGrafter"/>
</dbReference>
<dbReference type="RefSeq" id="WP_164334443.1">
    <property type="nucleotide sequence ID" value="NZ_JAAGMD010000531.1"/>
</dbReference>
<accession>A0A6G3QWN0</accession>
<dbReference type="PRINTS" id="PR00411">
    <property type="entry name" value="PNDRDTASEI"/>
</dbReference>
<sequence>MGETDLQDVDLLVIGGGKAGKSLAMDRAKAGWKVVMVERDKIGGTCINVACIPTKALVGAARTLLTARHAARMGIETGSEPVVELEGLRAHKEDVVGGMVEAHRRLFADSGMDFVLGTARFTGERTAEITTADGATRMVRGRDVVINTGTTPALPDLPGITDAQVWNSETILRLERLPETLLILGGGYVGCEFASMFAAFGSRVTLLQGRDQLLPREDRDVADEVARLLADQGVEVRLGARASAVRREKGQGDIVVTLDDGREVRGQELLAATGRTPVTAGLGLRAAGVRLTDRGYVAADDHLRTTADGVWAAGDVAGSPQFTHASWHDFRILRANLTGGDAVTSGRTVPYTVFTTPELARVGLTETEARAQGYDVKVARLQVAAIPRAKTLHEQAGTWKAVVDASTDRILGAALLGRDAGEVLSAVQMAMLGQLPYQQVRDAIFTHPTMAEGLNLLFDTLDDDTAHR</sequence>
<evidence type="ECO:0000259" key="9">
    <source>
        <dbReference type="Pfam" id="PF07992"/>
    </source>
</evidence>
<dbReference type="PRINTS" id="PR00368">
    <property type="entry name" value="FADPNR"/>
</dbReference>
<feature type="disulfide bond" description="Redox-active" evidence="7">
    <location>
        <begin position="46"/>
        <end position="51"/>
    </location>
</feature>
<feature type="active site" description="Proton acceptor" evidence="5">
    <location>
        <position position="447"/>
    </location>
</feature>
<comment type="similarity">
    <text evidence="1">Belongs to the class-I pyridine nucleotide-disulfide oxidoreductase family.</text>
</comment>
<feature type="binding site" evidence="6">
    <location>
        <position position="55"/>
    </location>
    <ligand>
        <name>FAD</name>
        <dbReference type="ChEBI" id="CHEBI:57692"/>
    </ligand>
</feature>
<proteinExistence type="inferred from homology"/>
<dbReference type="Gene3D" id="3.50.50.60">
    <property type="entry name" value="FAD/NAD(P)-binding domain"/>
    <property type="match status" value="2"/>
</dbReference>
<name>A0A6G3QWN0_9ACTN</name>
<reference evidence="10" key="1">
    <citation type="submission" date="2020-01" db="EMBL/GenBank/DDBJ databases">
        <title>Insect and environment-associated Actinomycetes.</title>
        <authorList>
            <person name="Currrie C."/>
            <person name="Chevrette M."/>
            <person name="Carlson C."/>
            <person name="Stubbendieck R."/>
            <person name="Wendt-Pienkowski E."/>
        </authorList>
    </citation>
    <scope>NUCLEOTIDE SEQUENCE</scope>
    <source>
        <strain evidence="10">SID14436</strain>
    </source>
</reference>
<protein>
    <submittedName>
        <fullName evidence="10">FAD-dependent oxidoreductase</fullName>
    </submittedName>
</protein>
<dbReference type="Gene3D" id="3.30.390.30">
    <property type="match status" value="1"/>
</dbReference>
<evidence type="ECO:0000256" key="1">
    <source>
        <dbReference type="ARBA" id="ARBA00007532"/>
    </source>
</evidence>
<dbReference type="SUPFAM" id="SSF55424">
    <property type="entry name" value="FAD/NAD-linked reductases, dimerisation (C-terminal) domain"/>
    <property type="match status" value="1"/>
</dbReference>
<evidence type="ECO:0000256" key="4">
    <source>
        <dbReference type="ARBA" id="ARBA00023002"/>
    </source>
</evidence>
<keyword evidence="3 6" id="KW-0274">FAD</keyword>
<evidence type="ECO:0000256" key="2">
    <source>
        <dbReference type="ARBA" id="ARBA00022630"/>
    </source>
</evidence>
<keyword evidence="6" id="KW-0547">Nucleotide-binding</keyword>
<keyword evidence="2" id="KW-0285">Flavoprotein</keyword>
<dbReference type="AlphaFoldDB" id="A0A6G3QWN0"/>
<feature type="domain" description="Pyridine nucleotide-disulphide oxidoreductase dimerisation" evidence="8">
    <location>
        <begin position="349"/>
        <end position="454"/>
    </location>
</feature>
<dbReference type="GO" id="GO:0003955">
    <property type="term" value="F:NAD(P)H dehydrogenase (quinone) activity"/>
    <property type="evidence" value="ECO:0007669"/>
    <property type="project" value="TreeGrafter"/>
</dbReference>
<dbReference type="PIRSF" id="PIRSF000350">
    <property type="entry name" value="Mercury_reductase_MerA"/>
    <property type="match status" value="1"/>
</dbReference>
<organism evidence="10">
    <name type="scientific">Streptomyces sp. SID14436</name>
    <dbReference type="NCBI Taxonomy" id="2706070"/>
    <lineage>
        <taxon>Bacteria</taxon>
        <taxon>Bacillati</taxon>
        <taxon>Actinomycetota</taxon>
        <taxon>Actinomycetes</taxon>
        <taxon>Kitasatosporales</taxon>
        <taxon>Streptomycetaceae</taxon>
        <taxon>Streptomyces</taxon>
    </lineage>
</organism>
<dbReference type="Pfam" id="PF02852">
    <property type="entry name" value="Pyr_redox_dim"/>
    <property type="match status" value="1"/>
</dbReference>
<evidence type="ECO:0000256" key="3">
    <source>
        <dbReference type="ARBA" id="ARBA00022827"/>
    </source>
</evidence>
<feature type="binding site" evidence="6">
    <location>
        <position position="315"/>
    </location>
    <ligand>
        <name>FAD</name>
        <dbReference type="ChEBI" id="CHEBI:57692"/>
    </ligand>
</feature>
<keyword evidence="4" id="KW-0560">Oxidoreductase</keyword>
<feature type="binding site" evidence="6">
    <location>
        <position position="274"/>
    </location>
    <ligand>
        <name>NAD(+)</name>
        <dbReference type="ChEBI" id="CHEBI:57540"/>
    </ligand>
</feature>
<dbReference type="PANTHER" id="PTHR43014:SF2">
    <property type="entry name" value="MERCURIC REDUCTASE"/>
    <property type="match status" value="1"/>
</dbReference>
<dbReference type="Pfam" id="PF07992">
    <property type="entry name" value="Pyr_redox_2"/>
    <property type="match status" value="1"/>
</dbReference>
<dbReference type="InterPro" id="IPR004099">
    <property type="entry name" value="Pyr_nucl-diS_OxRdtase_dimer"/>
</dbReference>